<name>A0A6G0IDA8_LARCR</name>
<gene>
    <name evidence="3" type="ORF">D5F01_LYC11220</name>
</gene>
<evidence type="ECO:0000313" key="4">
    <source>
        <dbReference type="Proteomes" id="UP000424527"/>
    </source>
</evidence>
<dbReference type="AlphaFoldDB" id="A0A6G0IDA8"/>
<evidence type="ECO:0000313" key="3">
    <source>
        <dbReference type="EMBL" id="KAE8289518.1"/>
    </source>
</evidence>
<keyword evidence="4" id="KW-1185">Reference proteome</keyword>
<dbReference type="Proteomes" id="UP000424527">
    <property type="component" value="Unassembled WGS sequence"/>
</dbReference>
<keyword evidence="1" id="KW-0175">Coiled coil</keyword>
<protein>
    <submittedName>
        <fullName evidence="3">Uncharacterized protein</fullName>
    </submittedName>
</protein>
<evidence type="ECO:0000256" key="1">
    <source>
        <dbReference type="SAM" id="Coils"/>
    </source>
</evidence>
<organism evidence="3 4">
    <name type="scientific">Larimichthys crocea</name>
    <name type="common">Large yellow croaker</name>
    <name type="synonym">Pseudosciaena crocea</name>
    <dbReference type="NCBI Taxonomy" id="215358"/>
    <lineage>
        <taxon>Eukaryota</taxon>
        <taxon>Metazoa</taxon>
        <taxon>Chordata</taxon>
        <taxon>Craniata</taxon>
        <taxon>Vertebrata</taxon>
        <taxon>Euteleostomi</taxon>
        <taxon>Actinopterygii</taxon>
        <taxon>Neopterygii</taxon>
        <taxon>Teleostei</taxon>
        <taxon>Neoteleostei</taxon>
        <taxon>Acanthomorphata</taxon>
        <taxon>Eupercaria</taxon>
        <taxon>Sciaenidae</taxon>
        <taxon>Larimichthys</taxon>
    </lineage>
</organism>
<accession>A0A6G0IDA8</accession>
<proteinExistence type="predicted"/>
<feature type="coiled-coil region" evidence="1">
    <location>
        <begin position="12"/>
        <end position="39"/>
    </location>
</feature>
<evidence type="ECO:0000256" key="2">
    <source>
        <dbReference type="SAM" id="MobiDB-lite"/>
    </source>
</evidence>
<dbReference type="EMBL" id="REGW02000011">
    <property type="protein sequence ID" value="KAE8289518.1"/>
    <property type="molecule type" value="Genomic_DNA"/>
</dbReference>
<feature type="region of interest" description="Disordered" evidence="2">
    <location>
        <begin position="94"/>
        <end position="119"/>
    </location>
</feature>
<comment type="caution">
    <text evidence="3">The sequence shown here is derived from an EMBL/GenBank/DDBJ whole genome shotgun (WGS) entry which is preliminary data.</text>
</comment>
<sequence length="213" mass="23444">MPATPCEDKVLLMKANKKIADLKDDIRRLSDELLKKDSLLSSFMDVALQQSKKLASLSTTLHDKVAWDPTTCPWPSSCSTPNHQSSWADVVARNRKRNSSGAVSPPHPSLSNRYAALPDDTPAHPPDAPCWSRCSISFRSGPAISASRHRNFPSTGGWQCPDGWPLHHKAKWIALNPVFNLLFLTQDPEGGCAPTIRWSTVCAGGESFNRVRC</sequence>
<reference evidence="3 4" key="1">
    <citation type="submission" date="2019-07" db="EMBL/GenBank/DDBJ databases">
        <title>Chromosome genome assembly for large yellow croaker.</title>
        <authorList>
            <person name="Xiao S."/>
        </authorList>
    </citation>
    <scope>NUCLEOTIDE SEQUENCE [LARGE SCALE GENOMIC DNA]</scope>
    <source>
        <strain evidence="3">JMULYC20181020</strain>
        <tissue evidence="3">Muscle</tissue>
    </source>
</reference>